<feature type="non-terminal residue" evidence="3">
    <location>
        <position position="120"/>
    </location>
</feature>
<name>A0A4U0V007_9PEZI</name>
<sequence>MLILLSSSGLITLGAGFRAGTSWSPPTPLTSPPPWYLSKACFYIFNFTVEILVIYSYLILRVDKRFIIRNGAKGPGSYSFNGATIEDAGDSDNVESSSKTEREKTPEDSDGLRRLMSTGE</sequence>
<keyword evidence="4" id="KW-1185">Reference proteome</keyword>
<evidence type="ECO:0000256" key="2">
    <source>
        <dbReference type="SAM" id="Phobius"/>
    </source>
</evidence>
<dbReference type="OrthoDB" id="3357002at2759"/>
<dbReference type="PANTHER" id="PTHR35184:SF1">
    <property type="entry name" value="INTEGRAL MEMBRANE PROTEIN"/>
    <property type="match status" value="1"/>
</dbReference>
<evidence type="ECO:0000256" key="1">
    <source>
        <dbReference type="SAM" id="MobiDB-lite"/>
    </source>
</evidence>
<dbReference type="Pfam" id="PF11309">
    <property type="entry name" value="DUF3112"/>
    <property type="match status" value="1"/>
</dbReference>
<accession>A0A4U0V007</accession>
<reference evidence="3 4" key="1">
    <citation type="submission" date="2017-03" db="EMBL/GenBank/DDBJ databases">
        <title>Genomes of endolithic fungi from Antarctica.</title>
        <authorList>
            <person name="Coleine C."/>
            <person name="Masonjones S."/>
            <person name="Stajich J.E."/>
        </authorList>
    </citation>
    <scope>NUCLEOTIDE SEQUENCE [LARGE SCALE GENOMIC DNA]</scope>
    <source>
        <strain evidence="3 4">CCFEE 5187</strain>
    </source>
</reference>
<keyword evidence="2" id="KW-0472">Membrane</keyword>
<feature type="region of interest" description="Disordered" evidence="1">
    <location>
        <begin position="71"/>
        <end position="120"/>
    </location>
</feature>
<dbReference type="PANTHER" id="PTHR35184">
    <property type="entry name" value="YALI0C10208P"/>
    <property type="match status" value="1"/>
</dbReference>
<dbReference type="Proteomes" id="UP000308768">
    <property type="component" value="Unassembled WGS sequence"/>
</dbReference>
<dbReference type="STRING" id="331657.A0A4U0V007"/>
<dbReference type="AlphaFoldDB" id="A0A4U0V007"/>
<dbReference type="EMBL" id="NAJN01003241">
    <property type="protein sequence ID" value="TKA41868.1"/>
    <property type="molecule type" value="Genomic_DNA"/>
</dbReference>
<organism evidence="3 4">
    <name type="scientific">Cryomyces minteri</name>
    <dbReference type="NCBI Taxonomy" id="331657"/>
    <lineage>
        <taxon>Eukaryota</taxon>
        <taxon>Fungi</taxon>
        <taxon>Dikarya</taxon>
        <taxon>Ascomycota</taxon>
        <taxon>Pezizomycotina</taxon>
        <taxon>Dothideomycetes</taxon>
        <taxon>Dothideomycetes incertae sedis</taxon>
        <taxon>Cryomyces</taxon>
    </lineage>
</organism>
<keyword evidence="2" id="KW-1133">Transmembrane helix</keyword>
<comment type="caution">
    <text evidence="3">The sequence shown here is derived from an EMBL/GenBank/DDBJ whole genome shotgun (WGS) entry which is preliminary data.</text>
</comment>
<evidence type="ECO:0000313" key="3">
    <source>
        <dbReference type="EMBL" id="TKA41868.1"/>
    </source>
</evidence>
<proteinExistence type="predicted"/>
<feature type="compositionally biased region" description="Basic and acidic residues" evidence="1">
    <location>
        <begin position="98"/>
        <end position="113"/>
    </location>
</feature>
<gene>
    <name evidence="3" type="ORF">B0A49_13835</name>
</gene>
<keyword evidence="2" id="KW-0812">Transmembrane</keyword>
<protein>
    <submittedName>
        <fullName evidence="3">Uncharacterized protein</fullName>
    </submittedName>
</protein>
<dbReference type="InterPro" id="IPR021460">
    <property type="entry name" value="DUF3112"/>
</dbReference>
<feature type="transmembrane region" description="Helical" evidence="2">
    <location>
        <begin position="42"/>
        <end position="60"/>
    </location>
</feature>
<evidence type="ECO:0000313" key="4">
    <source>
        <dbReference type="Proteomes" id="UP000308768"/>
    </source>
</evidence>